<dbReference type="SMART" id="SM00028">
    <property type="entry name" value="TPR"/>
    <property type="match status" value="4"/>
</dbReference>
<feature type="repeat" description="TPR" evidence="1">
    <location>
        <begin position="237"/>
        <end position="270"/>
    </location>
</feature>
<evidence type="ECO:0000256" key="1">
    <source>
        <dbReference type="PROSITE-ProRule" id="PRU00339"/>
    </source>
</evidence>
<reference evidence="4 5" key="1">
    <citation type="submission" date="2019-11" db="EMBL/GenBank/DDBJ databases">
        <authorList>
            <person name="Ay H."/>
        </authorList>
    </citation>
    <scope>NUCLEOTIDE SEQUENCE [LARGE SCALE GENOMIC DNA]</scope>
    <source>
        <strain evidence="4 5">BG9H</strain>
    </source>
</reference>
<dbReference type="InterPro" id="IPR011990">
    <property type="entry name" value="TPR-like_helical_dom_sf"/>
</dbReference>
<feature type="region of interest" description="Disordered" evidence="2">
    <location>
        <begin position="456"/>
        <end position="527"/>
    </location>
</feature>
<dbReference type="PANTHER" id="PTHR12558">
    <property type="entry name" value="CELL DIVISION CYCLE 16,23,27"/>
    <property type="match status" value="1"/>
</dbReference>
<evidence type="ECO:0000256" key="2">
    <source>
        <dbReference type="SAM" id="MobiDB-lite"/>
    </source>
</evidence>
<dbReference type="PROSITE" id="PS50005">
    <property type="entry name" value="TPR"/>
    <property type="match status" value="1"/>
</dbReference>
<evidence type="ECO:0000313" key="5">
    <source>
        <dbReference type="Proteomes" id="UP001197114"/>
    </source>
</evidence>
<dbReference type="PANTHER" id="PTHR12558:SF13">
    <property type="entry name" value="CELL DIVISION CYCLE PROTEIN 27 HOMOLOG"/>
    <property type="match status" value="1"/>
</dbReference>
<keyword evidence="3" id="KW-1133">Transmembrane helix</keyword>
<keyword evidence="3" id="KW-0812">Transmembrane</keyword>
<dbReference type="SUPFAM" id="SSF48452">
    <property type="entry name" value="TPR-like"/>
    <property type="match status" value="1"/>
</dbReference>
<name>A0ABS6YU29_9ACTN</name>
<evidence type="ECO:0000256" key="3">
    <source>
        <dbReference type="SAM" id="Phobius"/>
    </source>
</evidence>
<accession>A0ABS6YU29</accession>
<keyword evidence="5" id="KW-1185">Reference proteome</keyword>
<sequence length="527" mass="56109">MGSYGSPTGPYKSPMRGSVRRALIASVVGAAVAGAAYVLVPMDRGEGGPPALGPAGRAMAAVGTGAPAALPDLVALIGEREAHLRAHPRDDHSWAVLGSAYVARGARTADFAYYPKAEQALRTSLRARPQGNPEALTGLATLANARRDFRAARTWGEQAVRQAPKRWTVYPALIDAYTGLGDAKGVGRALESLQKLGSGAAVKARTGQVYRDRGWREDANASLTDAAALAEAPAEKAAYLHRVGELAWERGEPAQALRYYEAALAADPDHHASLAGKGRALAALGRTSEALHSYRTALTRQPLPEYALELGELYESLDLRPAARAQYDVLRARVRQESGGGVNNERVLGLFEADHGDPDAAVERLEAEYKRHGNPQTADALGWALHLSGDGEAGLKLVTKAMKDGPRSALFAYHRGEIERQLGWYGAARRHIGEALRINPYFSPLAVPAAKEAMEALGEPPEGGPAQVYAPVEPAPAPMATRQTAPRGYSYRQASPRPSARRQWTPSTPRQSTRISPPRTGTGSSGS</sequence>
<keyword evidence="3" id="KW-0472">Membrane</keyword>
<keyword evidence="1" id="KW-0802">TPR repeat</keyword>
<feature type="compositionally biased region" description="Polar residues" evidence="2">
    <location>
        <begin position="502"/>
        <end position="515"/>
    </location>
</feature>
<comment type="caution">
    <text evidence="4">The sequence shown here is derived from an EMBL/GenBank/DDBJ whole genome shotgun (WGS) entry which is preliminary data.</text>
</comment>
<dbReference type="Pfam" id="PF13432">
    <property type="entry name" value="TPR_16"/>
    <property type="match status" value="2"/>
</dbReference>
<proteinExistence type="predicted"/>
<dbReference type="Gene3D" id="1.25.40.10">
    <property type="entry name" value="Tetratricopeptide repeat domain"/>
    <property type="match status" value="3"/>
</dbReference>
<dbReference type="Proteomes" id="UP001197114">
    <property type="component" value="Unassembled WGS sequence"/>
</dbReference>
<gene>
    <name evidence="4" type="ORF">GKQ77_24000</name>
</gene>
<evidence type="ECO:0000313" key="4">
    <source>
        <dbReference type="EMBL" id="MBW5424590.1"/>
    </source>
</evidence>
<protein>
    <submittedName>
        <fullName evidence="4">Tetratricopeptide repeat protein</fullName>
    </submittedName>
</protein>
<organism evidence="4 5">
    <name type="scientific">Streptomyces anatolicus</name>
    <dbReference type="NCBI Taxonomy" id="2675858"/>
    <lineage>
        <taxon>Bacteria</taxon>
        <taxon>Bacillati</taxon>
        <taxon>Actinomycetota</taxon>
        <taxon>Actinomycetes</taxon>
        <taxon>Kitasatosporales</taxon>
        <taxon>Streptomycetaceae</taxon>
        <taxon>Streptomyces</taxon>
    </lineage>
</organism>
<dbReference type="EMBL" id="WMBF01000337">
    <property type="protein sequence ID" value="MBW5424590.1"/>
    <property type="molecule type" value="Genomic_DNA"/>
</dbReference>
<feature type="transmembrane region" description="Helical" evidence="3">
    <location>
        <begin position="21"/>
        <end position="40"/>
    </location>
</feature>
<dbReference type="InterPro" id="IPR019734">
    <property type="entry name" value="TPR_rpt"/>
</dbReference>